<dbReference type="RefSeq" id="WP_249848792.1">
    <property type="nucleotide sequence ID" value="NZ_JAMGBD010000002.1"/>
</dbReference>
<sequence>MKAVLAAIPLAFVLSVAACGGNKPVDEKAENADGLDQAVAEANATANAVHNDVVDNPPAPVTNEKAPEVATPVPGDVIPAQYQGRWGMVPADCTSTRGDNKGLITIGDTSIRFYESTATLKERRPAVAISFAGLFDFTGEGQRWTKVMTFTRTGDALKRADPEGSFTYKRCA</sequence>
<keyword evidence="3" id="KW-1185">Reference proteome</keyword>
<feature type="signal peptide" evidence="1">
    <location>
        <begin position="1"/>
        <end position="18"/>
    </location>
</feature>
<evidence type="ECO:0000313" key="3">
    <source>
        <dbReference type="Proteomes" id="UP001165363"/>
    </source>
</evidence>
<dbReference type="Proteomes" id="UP001165363">
    <property type="component" value="Unassembled WGS sequence"/>
</dbReference>
<organism evidence="2 3">
    <name type="scientific">Sphingomonas alba</name>
    <dbReference type="NCBI Taxonomy" id="2908208"/>
    <lineage>
        <taxon>Bacteria</taxon>
        <taxon>Pseudomonadati</taxon>
        <taxon>Pseudomonadota</taxon>
        <taxon>Alphaproteobacteria</taxon>
        <taxon>Sphingomonadales</taxon>
        <taxon>Sphingomonadaceae</taxon>
        <taxon>Sphingomonas</taxon>
    </lineage>
</organism>
<proteinExistence type="predicted"/>
<evidence type="ECO:0000313" key="2">
    <source>
        <dbReference type="EMBL" id="MCL6684378.1"/>
    </source>
</evidence>
<name>A0ABT0RP10_9SPHN</name>
<accession>A0ABT0RP10</accession>
<comment type="caution">
    <text evidence="2">The sequence shown here is derived from an EMBL/GenBank/DDBJ whole genome shotgun (WGS) entry which is preliminary data.</text>
</comment>
<feature type="chain" id="PRO_5047214554" evidence="1">
    <location>
        <begin position="19"/>
        <end position="172"/>
    </location>
</feature>
<reference evidence="2" key="1">
    <citation type="submission" date="2022-05" db="EMBL/GenBank/DDBJ databases">
        <authorList>
            <person name="Jo J.-H."/>
            <person name="Im W.-T."/>
        </authorList>
    </citation>
    <scope>NUCLEOTIDE SEQUENCE</scope>
    <source>
        <strain evidence="2">SE158</strain>
    </source>
</reference>
<gene>
    <name evidence="2" type="ORF">LZ536_10785</name>
</gene>
<protein>
    <submittedName>
        <fullName evidence="2">Uncharacterized protein</fullName>
    </submittedName>
</protein>
<dbReference type="PROSITE" id="PS51257">
    <property type="entry name" value="PROKAR_LIPOPROTEIN"/>
    <property type="match status" value="1"/>
</dbReference>
<evidence type="ECO:0000256" key="1">
    <source>
        <dbReference type="SAM" id="SignalP"/>
    </source>
</evidence>
<dbReference type="EMBL" id="JAMGBD010000002">
    <property type="protein sequence ID" value="MCL6684378.1"/>
    <property type="molecule type" value="Genomic_DNA"/>
</dbReference>
<keyword evidence="1" id="KW-0732">Signal</keyword>